<dbReference type="PANTHER" id="PTHR46233:SF3">
    <property type="entry name" value="HYDROXYACYLGLUTATHIONE HYDROLASE GLOC"/>
    <property type="match status" value="1"/>
</dbReference>
<accession>A0A066TJ46</accession>
<dbReference type="RefSeq" id="WP_037407008.1">
    <property type="nucleotide sequence ID" value="NZ_MEIP01000001.1"/>
</dbReference>
<proteinExistence type="predicted"/>
<feature type="domain" description="Metallo-beta-lactamase" evidence="5">
    <location>
        <begin position="14"/>
        <end position="194"/>
    </location>
</feature>
<keyword evidence="2" id="KW-0479">Metal-binding</keyword>
<name>A0A066TJ46_9NEIS</name>
<evidence type="ECO:0000313" key="7">
    <source>
        <dbReference type="Proteomes" id="UP000229970"/>
    </source>
</evidence>
<protein>
    <recommendedName>
        <fullName evidence="5">Metallo-beta-lactamase domain-containing protein</fullName>
    </recommendedName>
</protein>
<dbReference type="Pfam" id="PF00753">
    <property type="entry name" value="Lactamase_B"/>
    <property type="match status" value="1"/>
</dbReference>
<dbReference type="OrthoDB" id="9784009at2"/>
<evidence type="ECO:0000256" key="1">
    <source>
        <dbReference type="ARBA" id="ARBA00001947"/>
    </source>
</evidence>
<comment type="cofactor">
    <cofactor evidence="1">
        <name>Zn(2+)</name>
        <dbReference type="ChEBI" id="CHEBI:29105"/>
    </cofactor>
</comment>
<dbReference type="CDD" id="cd07737">
    <property type="entry name" value="YcbL-like_MBL-fold"/>
    <property type="match status" value="1"/>
</dbReference>
<dbReference type="SUPFAM" id="SSF56281">
    <property type="entry name" value="Metallo-hydrolase/oxidoreductase"/>
    <property type="match status" value="1"/>
</dbReference>
<evidence type="ECO:0000259" key="5">
    <source>
        <dbReference type="SMART" id="SM00849"/>
    </source>
</evidence>
<comment type="caution">
    <text evidence="6">The sequence shown here is derived from an EMBL/GenBank/DDBJ whole genome shotgun (WGS) entry which is preliminary data.</text>
</comment>
<evidence type="ECO:0000256" key="2">
    <source>
        <dbReference type="ARBA" id="ARBA00022723"/>
    </source>
</evidence>
<dbReference type="Gene3D" id="3.60.15.10">
    <property type="entry name" value="Ribonuclease Z/Hydroxyacylglutathione hydrolase-like"/>
    <property type="match status" value="1"/>
</dbReference>
<keyword evidence="4" id="KW-0862">Zinc</keyword>
<evidence type="ECO:0000256" key="3">
    <source>
        <dbReference type="ARBA" id="ARBA00022801"/>
    </source>
</evidence>
<dbReference type="GO" id="GO:0016787">
    <property type="term" value="F:hydrolase activity"/>
    <property type="evidence" value="ECO:0007669"/>
    <property type="project" value="UniProtKB-KW"/>
</dbReference>
<evidence type="ECO:0000313" key="6">
    <source>
        <dbReference type="EMBL" id="PIT50528.1"/>
    </source>
</evidence>
<evidence type="ECO:0000256" key="4">
    <source>
        <dbReference type="ARBA" id="ARBA00022833"/>
    </source>
</evidence>
<dbReference type="PANTHER" id="PTHR46233">
    <property type="entry name" value="HYDROXYACYLGLUTATHIONE HYDROLASE GLOC"/>
    <property type="match status" value="1"/>
</dbReference>
<organism evidence="6 7">
    <name type="scientific">Snodgrassella alvi</name>
    <dbReference type="NCBI Taxonomy" id="1196083"/>
    <lineage>
        <taxon>Bacteria</taxon>
        <taxon>Pseudomonadati</taxon>
        <taxon>Pseudomonadota</taxon>
        <taxon>Betaproteobacteria</taxon>
        <taxon>Neisseriales</taxon>
        <taxon>Neisseriaceae</taxon>
        <taxon>Snodgrassella</taxon>
    </lineage>
</organism>
<sequence>MALQMKVIPVTPFQQNAALLWDDVSKEAILTDVGGEAERLLSEVDKYQLKLQAIWLTHGHLDHAGGVTDLTAQHAIPVWGPHQADDYWLQALPEVTTNYGFPLSQPFTPTHWLQDGDKLTVGGHTFVVYHIPGHTPGHVVFYSQANSLLIAGDVLFRESIGRTDFPGGNHADLIHGIQSKLFTLPDETRVLPGHGFMTTIGHEKEYNPFLR</sequence>
<dbReference type="Proteomes" id="UP000229970">
    <property type="component" value="Unassembled WGS sequence"/>
</dbReference>
<dbReference type="InterPro" id="IPR051453">
    <property type="entry name" value="MBL_Glyoxalase_II"/>
</dbReference>
<dbReference type="eggNOG" id="COG0491">
    <property type="taxonomic scope" value="Bacteria"/>
</dbReference>
<dbReference type="InterPro" id="IPR036866">
    <property type="entry name" value="RibonucZ/Hydroxyglut_hydro"/>
</dbReference>
<dbReference type="EMBL" id="MEIP01000001">
    <property type="protein sequence ID" value="PIT50528.1"/>
    <property type="molecule type" value="Genomic_DNA"/>
</dbReference>
<dbReference type="SMART" id="SM00849">
    <property type="entry name" value="Lactamase_B"/>
    <property type="match status" value="1"/>
</dbReference>
<dbReference type="InterPro" id="IPR001279">
    <property type="entry name" value="Metallo-B-lactamas"/>
</dbReference>
<dbReference type="AlphaFoldDB" id="A0A066TJ46"/>
<reference evidence="6 7" key="1">
    <citation type="journal article" date="2017" name="MBio">
        <title>Type VI secretion-mediated competition in the bee gut microbiome.</title>
        <authorList>
            <person name="Steele M.I."/>
            <person name="Kwong W.K."/>
            <person name="Powell J.E."/>
            <person name="Whiteley M."/>
            <person name="Moran N.A."/>
        </authorList>
    </citation>
    <scope>NUCLEOTIDE SEQUENCE [LARGE SCALE GENOMIC DNA]</scope>
    <source>
        <strain evidence="6 7">Ruf1-X</strain>
    </source>
</reference>
<dbReference type="GO" id="GO:0046872">
    <property type="term" value="F:metal ion binding"/>
    <property type="evidence" value="ECO:0007669"/>
    <property type="project" value="UniProtKB-KW"/>
</dbReference>
<keyword evidence="3" id="KW-0378">Hydrolase</keyword>
<gene>
    <name evidence="6" type="ORF">BHC46_00385</name>
</gene>